<evidence type="ECO:0000256" key="1">
    <source>
        <dbReference type="SAM" id="MobiDB-lite"/>
    </source>
</evidence>
<dbReference type="RefSeq" id="WP_340523439.1">
    <property type="nucleotide sequence ID" value="NZ_JBBLXS010000056.1"/>
</dbReference>
<name>A0ABU8YJE4_9CYAN</name>
<dbReference type="Proteomes" id="UP001384579">
    <property type="component" value="Unassembled WGS sequence"/>
</dbReference>
<protein>
    <submittedName>
        <fullName evidence="2">Uncharacterized protein</fullName>
    </submittedName>
</protein>
<proteinExistence type="predicted"/>
<dbReference type="EMBL" id="JBBLXS010000056">
    <property type="protein sequence ID" value="MEK0184504.1"/>
    <property type="molecule type" value="Genomic_DNA"/>
</dbReference>
<feature type="compositionally biased region" description="Polar residues" evidence="1">
    <location>
        <begin position="78"/>
        <end position="93"/>
    </location>
</feature>
<comment type="caution">
    <text evidence="2">The sequence shown here is derived from an EMBL/GenBank/DDBJ whole genome shotgun (WGS) entry which is preliminary data.</text>
</comment>
<feature type="region of interest" description="Disordered" evidence="1">
    <location>
        <begin position="65"/>
        <end position="102"/>
    </location>
</feature>
<gene>
    <name evidence="2" type="ORF">WMG39_06500</name>
</gene>
<keyword evidence="3" id="KW-1185">Reference proteome</keyword>
<sequence>MNASWTRFLRSAYRRDPITSFVVTVGVVDAAIGSIGASGSLLAFGLGTAGVAIALRFWQSYRSGAEQPAPAPEYYLPPQSSRPQLPTLNNLSKKNPPYIHGD</sequence>
<evidence type="ECO:0000313" key="2">
    <source>
        <dbReference type="EMBL" id="MEK0184504.1"/>
    </source>
</evidence>
<reference evidence="2 3" key="1">
    <citation type="journal article" date="2020" name="Harmful Algae">
        <title>Molecular and morphological characterization of a novel dihydroanatoxin-a producing Microcoleus species (cyanobacteria) from the Russian River, California, USA.</title>
        <authorList>
            <person name="Conklin K.Y."/>
            <person name="Stancheva R."/>
            <person name="Otten T.G."/>
            <person name="Fadness R."/>
            <person name="Boyer G.L."/>
            <person name="Read B."/>
            <person name="Zhang X."/>
            <person name="Sheath R.G."/>
        </authorList>
    </citation>
    <scope>NUCLEOTIDE SEQUENCE [LARGE SCALE GENOMIC DNA]</scope>
    <source>
        <strain evidence="2 3">PTRS2</strain>
    </source>
</reference>
<accession>A0ABU8YJE4</accession>
<organism evidence="2 3">
    <name type="scientific">Microcoleus anatoxicus PTRS2</name>
    <dbReference type="NCBI Taxonomy" id="2705321"/>
    <lineage>
        <taxon>Bacteria</taxon>
        <taxon>Bacillati</taxon>
        <taxon>Cyanobacteriota</taxon>
        <taxon>Cyanophyceae</taxon>
        <taxon>Oscillatoriophycideae</taxon>
        <taxon>Oscillatoriales</taxon>
        <taxon>Microcoleaceae</taxon>
        <taxon>Microcoleus</taxon>
        <taxon>Microcoleus anatoxicus</taxon>
    </lineage>
</organism>
<evidence type="ECO:0000313" key="3">
    <source>
        <dbReference type="Proteomes" id="UP001384579"/>
    </source>
</evidence>